<accession>A0A347VPE6</accession>
<dbReference type="EMBL" id="QBIU01000002">
    <property type="protein sequence ID" value="MWV70596.1"/>
    <property type="molecule type" value="Genomic_DNA"/>
</dbReference>
<proteinExistence type="predicted"/>
<keyword evidence="3" id="KW-1185">Reference proteome</keyword>
<dbReference type="Proteomes" id="UP000029714">
    <property type="component" value="Unassembled WGS sequence"/>
</dbReference>
<gene>
    <name evidence="1" type="ORF">DCO61_11545</name>
    <name evidence="2" type="ORF">LS64_004355</name>
</gene>
<reference evidence="2 3" key="1">
    <citation type="journal article" date="2014" name="Genome Announc.">
        <title>Draft genome sequences of eight enterohepatic helicobacter species isolated from both laboratory and wild rodents.</title>
        <authorList>
            <person name="Sheh A."/>
            <person name="Shen Z."/>
            <person name="Fox J.G."/>
        </authorList>
    </citation>
    <scope>NUCLEOTIDE SEQUENCE [LARGE SCALE GENOMIC DNA]</scope>
    <source>
        <strain evidence="2 3">MIT 97-6194</strain>
    </source>
</reference>
<comment type="caution">
    <text evidence="2">The sequence shown here is derived from an EMBL/GenBank/DDBJ whole genome shotgun (WGS) entry which is preliminary data.</text>
</comment>
<evidence type="ECO:0000313" key="2">
    <source>
        <dbReference type="EMBL" id="TLD94754.1"/>
    </source>
</evidence>
<evidence type="ECO:0000313" key="1">
    <source>
        <dbReference type="EMBL" id="MWV70596.1"/>
    </source>
</evidence>
<dbReference type="EMBL" id="JRMP02000005">
    <property type="protein sequence ID" value="TLD94754.1"/>
    <property type="molecule type" value="Genomic_DNA"/>
</dbReference>
<dbReference type="Proteomes" id="UP000477070">
    <property type="component" value="Unassembled WGS sequence"/>
</dbReference>
<dbReference type="AlphaFoldDB" id="A0A347VPE6"/>
<name>A0A347VPE6_9HELI</name>
<reference evidence="2" key="3">
    <citation type="submission" date="2018-04" db="EMBL/GenBank/DDBJ databases">
        <authorList>
            <person name="Sheh A."/>
            <person name="Shen Z."/>
            <person name="Mannion A.J."/>
            <person name="Fox J.G."/>
        </authorList>
    </citation>
    <scope>NUCLEOTIDE SEQUENCE</scope>
    <source>
        <strain evidence="2">MIT 97-6194</strain>
    </source>
</reference>
<sequence>MTESNRVKYVKWNLDSSILRVVCKNLFPCDVRLTSSVVATSREKVFVKSKRKTNLMQGRY</sequence>
<reference evidence="2 3" key="2">
    <citation type="journal article" date="2016" name="Infect. Immun.">
        <title>Helicobacter saguini, a Novel Helicobacter Isolated from Cotton-Top Tamarins with Ulcerative Colitis, Has Proinflammatory Properties and Induces Typhlocolitis and Dysplasia in Gnotobiotic IL-10-/- Mice.</title>
        <authorList>
            <person name="Shen Z."/>
            <person name="Mannion A."/>
            <person name="Whary M.T."/>
            <person name="Muthupalani S."/>
            <person name="Sheh A."/>
            <person name="Feng Y."/>
            <person name="Gong G."/>
            <person name="Vandamme P."/>
            <person name="Holcombe H.R."/>
            <person name="Paster B.J."/>
            <person name="Fox J.G."/>
        </authorList>
    </citation>
    <scope>NUCLEOTIDE SEQUENCE [LARGE SCALE GENOMIC DNA]</scope>
    <source>
        <strain evidence="2 3">MIT 97-6194</strain>
    </source>
</reference>
<dbReference type="STRING" id="1548018.LS64_07315"/>
<organism evidence="2 3">
    <name type="scientific">Helicobacter saguini</name>
    <dbReference type="NCBI Taxonomy" id="1548018"/>
    <lineage>
        <taxon>Bacteria</taxon>
        <taxon>Pseudomonadati</taxon>
        <taxon>Campylobacterota</taxon>
        <taxon>Epsilonproteobacteria</taxon>
        <taxon>Campylobacterales</taxon>
        <taxon>Helicobacteraceae</taxon>
        <taxon>Helicobacter</taxon>
    </lineage>
</organism>
<dbReference type="RefSeq" id="WP_034571890.1">
    <property type="nucleotide sequence ID" value="NZ_JRMP02000005.1"/>
</dbReference>
<reference evidence="1 4" key="4">
    <citation type="submission" date="2019-12" db="EMBL/GenBank/DDBJ databases">
        <title>Multi-Generational Helicobacter saguini Isolates.</title>
        <authorList>
            <person name="Mannion A."/>
            <person name="Shen Z."/>
            <person name="Fox J.G."/>
        </authorList>
    </citation>
    <scope>NUCLEOTIDE SEQUENCE [LARGE SCALE GENOMIC DNA]</scope>
    <source>
        <strain evidence="1">16-048</strain>
        <strain evidence="4">16-048 (F4)</strain>
    </source>
</reference>
<evidence type="ECO:0000313" key="3">
    <source>
        <dbReference type="Proteomes" id="UP000029714"/>
    </source>
</evidence>
<evidence type="ECO:0000313" key="4">
    <source>
        <dbReference type="Proteomes" id="UP000477070"/>
    </source>
</evidence>
<protein>
    <submittedName>
        <fullName evidence="2">Uncharacterized protein</fullName>
    </submittedName>
</protein>